<name>A0ABQ1G0I6_9BACL</name>
<evidence type="ECO:0000313" key="2">
    <source>
        <dbReference type="Proteomes" id="UP000609323"/>
    </source>
</evidence>
<gene>
    <name evidence="1" type="ORF">GCM10010917_19690</name>
</gene>
<accession>A0ABQ1G0I6</accession>
<dbReference type="EMBL" id="BMHF01000005">
    <property type="protein sequence ID" value="GGA34482.1"/>
    <property type="molecule type" value="Genomic_DNA"/>
</dbReference>
<keyword evidence="2" id="KW-1185">Reference proteome</keyword>
<comment type="caution">
    <text evidence="1">The sequence shown here is derived from an EMBL/GenBank/DDBJ whole genome shotgun (WGS) entry which is preliminary data.</text>
</comment>
<sequence>MFNGFNLITDEKFLSYKERGYAIYNGHRQSVENELNKFILDDGSINGSELQEDWFPQINADIFISHSHADEEKAIALAGWLNYAFGLSVFIDSCVWGYADDLLKKIDDKFCRNPDGSTYSYEKRNNSTSHVHMMLSTALIMMMDKTECIVFLNTPNSIDSTDIINRTKSPWIYYEIGVTRSVRRKIPERPTGIIKKGLFENAQALTIKYKVDLNHLREIKQSDLEYWERDYIRNKEMHPLDLLYGKHNLIEYLR</sequence>
<reference evidence="2" key="1">
    <citation type="journal article" date="2019" name="Int. J. Syst. Evol. Microbiol.">
        <title>The Global Catalogue of Microorganisms (GCM) 10K type strain sequencing project: providing services to taxonomists for standard genome sequencing and annotation.</title>
        <authorList>
            <consortium name="The Broad Institute Genomics Platform"/>
            <consortium name="The Broad Institute Genome Sequencing Center for Infectious Disease"/>
            <person name="Wu L."/>
            <person name="Ma J."/>
        </authorList>
    </citation>
    <scope>NUCLEOTIDE SEQUENCE [LARGE SCALE GENOMIC DNA]</scope>
    <source>
        <strain evidence="2">CGMCC 1.15044</strain>
    </source>
</reference>
<protein>
    <recommendedName>
        <fullName evidence="3">TIR domain-containing protein</fullName>
    </recommendedName>
</protein>
<organism evidence="1 2">
    <name type="scientific">Paenibacillus physcomitrellae</name>
    <dbReference type="NCBI Taxonomy" id="1619311"/>
    <lineage>
        <taxon>Bacteria</taxon>
        <taxon>Bacillati</taxon>
        <taxon>Bacillota</taxon>
        <taxon>Bacilli</taxon>
        <taxon>Bacillales</taxon>
        <taxon>Paenibacillaceae</taxon>
        <taxon>Paenibacillus</taxon>
    </lineage>
</organism>
<dbReference type="Proteomes" id="UP000609323">
    <property type="component" value="Unassembled WGS sequence"/>
</dbReference>
<dbReference type="RefSeq" id="WP_094094818.1">
    <property type="nucleotide sequence ID" value="NZ_BMHF01000005.1"/>
</dbReference>
<evidence type="ECO:0000313" key="1">
    <source>
        <dbReference type="EMBL" id="GGA34482.1"/>
    </source>
</evidence>
<evidence type="ECO:0008006" key="3">
    <source>
        <dbReference type="Google" id="ProtNLM"/>
    </source>
</evidence>
<proteinExistence type="predicted"/>